<evidence type="ECO:0000313" key="1">
    <source>
        <dbReference type="EMBL" id="CAE7612742.1"/>
    </source>
</evidence>
<keyword evidence="2" id="KW-1185">Reference proteome</keyword>
<organism evidence="1 2">
    <name type="scientific">Symbiodinium natans</name>
    <dbReference type="NCBI Taxonomy" id="878477"/>
    <lineage>
        <taxon>Eukaryota</taxon>
        <taxon>Sar</taxon>
        <taxon>Alveolata</taxon>
        <taxon>Dinophyceae</taxon>
        <taxon>Suessiales</taxon>
        <taxon>Symbiodiniaceae</taxon>
        <taxon>Symbiodinium</taxon>
    </lineage>
</organism>
<gene>
    <name evidence="1" type="ORF">SNAT2548_LOCUS34844</name>
</gene>
<dbReference type="AlphaFoldDB" id="A0A812V1Z3"/>
<proteinExistence type="predicted"/>
<dbReference type="Proteomes" id="UP000604046">
    <property type="component" value="Unassembled WGS sequence"/>
</dbReference>
<accession>A0A812V1Z3</accession>
<sequence length="173" mass="18746">MLLLRAAQPSTREAGTVFQIELGGVQSLMLEFRHSHTYTCRGMQAASKGRPTVARQHRLKVTRWSGEPGHRGMQSVKGMGHGDKAFAPWPTLRHGPSVDSPITGHKPLALALGRKAPRPTSDLTLSRQSSRAQALAWKTPGAKISTAPSTNARCGSQRLVPPACSTSWDVRCF</sequence>
<reference evidence="1" key="1">
    <citation type="submission" date="2021-02" db="EMBL/GenBank/DDBJ databases">
        <authorList>
            <person name="Dougan E. K."/>
            <person name="Rhodes N."/>
            <person name="Thang M."/>
            <person name="Chan C."/>
        </authorList>
    </citation>
    <scope>NUCLEOTIDE SEQUENCE</scope>
</reference>
<protein>
    <submittedName>
        <fullName evidence="1">Uncharacterized protein</fullName>
    </submittedName>
</protein>
<evidence type="ECO:0000313" key="2">
    <source>
        <dbReference type="Proteomes" id="UP000604046"/>
    </source>
</evidence>
<dbReference type="EMBL" id="CAJNDS010002832">
    <property type="protein sequence ID" value="CAE7612742.1"/>
    <property type="molecule type" value="Genomic_DNA"/>
</dbReference>
<name>A0A812V1Z3_9DINO</name>
<comment type="caution">
    <text evidence="1">The sequence shown here is derived from an EMBL/GenBank/DDBJ whole genome shotgun (WGS) entry which is preliminary data.</text>
</comment>